<feature type="domain" description="HTH lysR-type" evidence="5">
    <location>
        <begin position="1"/>
        <end position="61"/>
    </location>
</feature>
<proteinExistence type="inferred from homology"/>
<keyword evidence="2" id="KW-0805">Transcription regulation</keyword>
<dbReference type="Gene3D" id="1.10.10.10">
    <property type="entry name" value="Winged helix-like DNA-binding domain superfamily/Winged helix DNA-binding domain"/>
    <property type="match status" value="1"/>
</dbReference>
<evidence type="ECO:0000313" key="7">
    <source>
        <dbReference type="Proteomes" id="UP000031670"/>
    </source>
</evidence>
<evidence type="ECO:0000313" key="6">
    <source>
        <dbReference type="EMBL" id="GAM60367.1"/>
    </source>
</evidence>
<dbReference type="Proteomes" id="UP000031670">
    <property type="component" value="Unassembled WGS sequence"/>
</dbReference>
<dbReference type="AlphaFoldDB" id="A0A0B8P752"/>
<dbReference type="Gene3D" id="3.40.190.290">
    <property type="match status" value="1"/>
</dbReference>
<dbReference type="GO" id="GO:0003700">
    <property type="term" value="F:DNA-binding transcription factor activity"/>
    <property type="evidence" value="ECO:0007669"/>
    <property type="project" value="InterPro"/>
</dbReference>
<dbReference type="PANTHER" id="PTHR30126:SF91">
    <property type="entry name" value="LYSR FAMILY TRANSCRIPTIONAL REGULATOR"/>
    <property type="match status" value="1"/>
</dbReference>
<comment type="similarity">
    <text evidence="1">Belongs to the LysR transcriptional regulatory family.</text>
</comment>
<comment type="caution">
    <text evidence="6">The sequence shown here is derived from an EMBL/GenBank/DDBJ whole genome shotgun (WGS) entry which is preliminary data.</text>
</comment>
<dbReference type="GO" id="GO:0000976">
    <property type="term" value="F:transcription cis-regulatory region binding"/>
    <property type="evidence" value="ECO:0007669"/>
    <property type="project" value="TreeGrafter"/>
</dbReference>
<evidence type="ECO:0000256" key="4">
    <source>
        <dbReference type="ARBA" id="ARBA00023163"/>
    </source>
</evidence>
<gene>
    <name evidence="6" type="ORF">JCM19232_700</name>
</gene>
<evidence type="ECO:0000259" key="5">
    <source>
        <dbReference type="PROSITE" id="PS50931"/>
    </source>
</evidence>
<accession>A0A0B8P752</accession>
<dbReference type="InterPro" id="IPR036390">
    <property type="entry name" value="WH_DNA-bd_sf"/>
</dbReference>
<dbReference type="Pfam" id="PF00126">
    <property type="entry name" value="HTH_1"/>
    <property type="match status" value="1"/>
</dbReference>
<dbReference type="InterPro" id="IPR036388">
    <property type="entry name" value="WH-like_DNA-bd_sf"/>
</dbReference>
<evidence type="ECO:0000256" key="3">
    <source>
        <dbReference type="ARBA" id="ARBA00023125"/>
    </source>
</evidence>
<reference evidence="6 7" key="2">
    <citation type="submission" date="2015-01" db="EMBL/GenBank/DDBJ databases">
        <authorList>
            <consortium name="NBRP consortium"/>
            <person name="Sawabe T."/>
            <person name="Meirelles P."/>
            <person name="Feng G."/>
            <person name="Sayaka M."/>
            <person name="Hattori M."/>
            <person name="Ohkuma M."/>
        </authorList>
    </citation>
    <scope>NUCLEOTIDE SEQUENCE [LARGE SCALE GENOMIC DNA]</scope>
    <source>
        <strain evidence="6 7">JCM19232</strain>
    </source>
</reference>
<dbReference type="Pfam" id="PF03466">
    <property type="entry name" value="LysR_substrate"/>
    <property type="match status" value="1"/>
</dbReference>
<keyword evidence="3" id="KW-0238">DNA-binding</keyword>
<keyword evidence="4" id="KW-0804">Transcription</keyword>
<dbReference type="InterPro" id="IPR000847">
    <property type="entry name" value="LysR_HTH_N"/>
</dbReference>
<protein>
    <submittedName>
        <fullName evidence="6">Transcriptional regulators</fullName>
    </submittedName>
</protein>
<dbReference type="InterPro" id="IPR005119">
    <property type="entry name" value="LysR_subst-bd"/>
</dbReference>
<evidence type="ECO:0000256" key="2">
    <source>
        <dbReference type="ARBA" id="ARBA00023015"/>
    </source>
</evidence>
<evidence type="ECO:0000256" key="1">
    <source>
        <dbReference type="ARBA" id="ARBA00009437"/>
    </source>
</evidence>
<dbReference type="PROSITE" id="PS50931">
    <property type="entry name" value="HTH_LYSR"/>
    <property type="match status" value="1"/>
</dbReference>
<reference evidence="6 7" key="1">
    <citation type="submission" date="2015-01" db="EMBL/GenBank/DDBJ databases">
        <title>Vibrio sp. C5 JCM 19232 whole genome shotgun sequence.</title>
        <authorList>
            <person name="Sawabe T."/>
            <person name="Meirelles P."/>
            <person name="Feng G."/>
            <person name="Sayaka M."/>
            <person name="Hattori M."/>
            <person name="Ohkuma M."/>
        </authorList>
    </citation>
    <scope>NUCLEOTIDE SEQUENCE [LARGE SCALE GENOMIC DNA]</scope>
    <source>
        <strain evidence="6 7">JCM19232</strain>
    </source>
</reference>
<organism evidence="6 7">
    <name type="scientific">Vibrio ishigakensis</name>
    <dbReference type="NCBI Taxonomy" id="1481914"/>
    <lineage>
        <taxon>Bacteria</taxon>
        <taxon>Pseudomonadati</taxon>
        <taxon>Pseudomonadota</taxon>
        <taxon>Gammaproteobacteria</taxon>
        <taxon>Vibrionales</taxon>
        <taxon>Vibrionaceae</taxon>
        <taxon>Vibrio</taxon>
    </lineage>
</organism>
<sequence length="298" mass="33544">MSRATLEQLNAFVSVAEEGSFSKAARKLRKDRSTLHHQVSDLEIDWNVTLFDRAGRKPVLTENGKALLAPSRFIIYQMQSLERATDDLSEGDKLDITICYDSSIPGCTIARFDQKLASSHPMSRFNWLLRGTEDALNLLETGDADFAITQNRGQIHPDSGMSFINLGYPGFQFYVADDSELLLDQPVSMAQLQRHRQFALEDFSKSAIGEQTAVSSKLSMVSDVDLLMLLLQREGFALLPIHLVDAQKRNLIPLAVDFAAQKGHFGYVLQYPSTAVLKPWQRDVIQTIVTWYQEVCKE</sequence>
<dbReference type="EMBL" id="BBSA01000001">
    <property type="protein sequence ID" value="GAM60367.1"/>
    <property type="molecule type" value="Genomic_DNA"/>
</dbReference>
<dbReference type="SUPFAM" id="SSF53850">
    <property type="entry name" value="Periplasmic binding protein-like II"/>
    <property type="match status" value="1"/>
</dbReference>
<dbReference type="PANTHER" id="PTHR30126">
    <property type="entry name" value="HTH-TYPE TRANSCRIPTIONAL REGULATOR"/>
    <property type="match status" value="1"/>
</dbReference>
<dbReference type="SUPFAM" id="SSF46785">
    <property type="entry name" value="Winged helix' DNA-binding domain"/>
    <property type="match status" value="1"/>
</dbReference>
<name>A0A0B8P752_9VIBR</name>